<dbReference type="OMA" id="LTKREVW"/>
<dbReference type="EMBL" id="AGNL01049580">
    <property type="protein sequence ID" value="EJK44523.1"/>
    <property type="molecule type" value="Genomic_DNA"/>
</dbReference>
<gene>
    <name evidence="2" type="ORF">THAOC_36926</name>
</gene>
<evidence type="ECO:0000313" key="2">
    <source>
        <dbReference type="EMBL" id="EJK44523.1"/>
    </source>
</evidence>
<feature type="domain" description="Protein SirB1 N-terminal" evidence="1">
    <location>
        <begin position="204"/>
        <end position="330"/>
    </location>
</feature>
<proteinExistence type="predicted"/>
<dbReference type="InterPro" id="IPR032698">
    <property type="entry name" value="SirB1_N"/>
</dbReference>
<accession>K0QYW5</accession>
<sequence length="394" mass="44314">NDCVDWFREFRRRLLLDQSVMGRLGELETDQSNGNETWHGLMRDGPDIIDEIGNICLSEDLGSLLRKKCNVVLVGIARFAAYARWRRMNNGDDTSNRLEDGALVISSFYSSAKWLLTALVCNLTPGQLLGPHVDTSTLTSGHHVYSTETAFHHRKKVKVYHELDRLSELVADRLQFGREPKIDGRQSILQVLEGMKLLFEPPADGHMTYNSFAGNFDDYYNPSNSLIDRVVATKKGIPITLAIVYAAVVRRVTDGGLEMDIIGLPGHIVVGVPTNLTGSDPEDRIFVDPFNGGSILSHADCQAIVGRYGIAFHEDMARPLTKREVWQRQIRNLVHCHSMQAMEDDDRGYRHEGSIGALEWRIAVPLKYFLSGWIDRATSLRELCDAPGWCPQFC</sequence>
<organism evidence="2 3">
    <name type="scientific">Thalassiosira oceanica</name>
    <name type="common">Marine diatom</name>
    <dbReference type="NCBI Taxonomy" id="159749"/>
    <lineage>
        <taxon>Eukaryota</taxon>
        <taxon>Sar</taxon>
        <taxon>Stramenopiles</taxon>
        <taxon>Ochrophyta</taxon>
        <taxon>Bacillariophyta</taxon>
        <taxon>Coscinodiscophyceae</taxon>
        <taxon>Thalassiosirophycidae</taxon>
        <taxon>Thalassiosirales</taxon>
        <taxon>Thalassiosiraceae</taxon>
        <taxon>Thalassiosira</taxon>
    </lineage>
</organism>
<dbReference type="Pfam" id="PF13369">
    <property type="entry name" value="Transglut_core2"/>
    <property type="match status" value="1"/>
</dbReference>
<name>K0QYW5_THAOC</name>
<feature type="non-terminal residue" evidence="2">
    <location>
        <position position="1"/>
    </location>
</feature>
<dbReference type="Proteomes" id="UP000266841">
    <property type="component" value="Unassembled WGS sequence"/>
</dbReference>
<dbReference type="OrthoDB" id="28868at2759"/>
<comment type="caution">
    <text evidence="2">The sequence shown here is derived from an EMBL/GenBank/DDBJ whole genome shotgun (WGS) entry which is preliminary data.</text>
</comment>
<evidence type="ECO:0000313" key="3">
    <source>
        <dbReference type="Proteomes" id="UP000266841"/>
    </source>
</evidence>
<dbReference type="eggNOG" id="ENOG502RWDT">
    <property type="taxonomic scope" value="Eukaryota"/>
</dbReference>
<reference evidence="2 3" key="1">
    <citation type="journal article" date="2012" name="Genome Biol.">
        <title>Genome and low-iron response of an oceanic diatom adapted to chronic iron limitation.</title>
        <authorList>
            <person name="Lommer M."/>
            <person name="Specht M."/>
            <person name="Roy A.S."/>
            <person name="Kraemer L."/>
            <person name="Andreson R."/>
            <person name="Gutowska M.A."/>
            <person name="Wolf J."/>
            <person name="Bergner S.V."/>
            <person name="Schilhabel M.B."/>
            <person name="Klostermeier U.C."/>
            <person name="Beiko R.G."/>
            <person name="Rosenstiel P."/>
            <person name="Hippler M."/>
            <person name="Laroche J."/>
        </authorList>
    </citation>
    <scope>NUCLEOTIDE SEQUENCE [LARGE SCALE GENOMIC DNA]</scope>
    <source>
        <strain evidence="2 3">CCMP1005</strain>
    </source>
</reference>
<evidence type="ECO:0000259" key="1">
    <source>
        <dbReference type="Pfam" id="PF13369"/>
    </source>
</evidence>
<dbReference type="PANTHER" id="PTHR31350">
    <property type="entry name" value="SI:DKEY-261L7.2"/>
    <property type="match status" value="1"/>
</dbReference>
<dbReference type="AlphaFoldDB" id="K0QYW5"/>
<keyword evidence="3" id="KW-1185">Reference proteome</keyword>
<dbReference type="PANTHER" id="PTHR31350:SF21">
    <property type="entry name" value="F-BOX ONLY PROTEIN 21"/>
    <property type="match status" value="1"/>
</dbReference>
<protein>
    <recommendedName>
        <fullName evidence="1">Protein SirB1 N-terminal domain-containing protein</fullName>
    </recommendedName>
</protein>